<dbReference type="Pfam" id="PF00096">
    <property type="entry name" value="zf-C2H2"/>
    <property type="match status" value="1"/>
</dbReference>
<feature type="domain" description="C2H2-type" evidence="9">
    <location>
        <begin position="174"/>
        <end position="205"/>
    </location>
</feature>
<comment type="caution">
    <text evidence="10">The sequence shown here is derived from an EMBL/GenBank/DDBJ whole genome shotgun (WGS) entry which is preliminary data.</text>
</comment>
<protein>
    <recommendedName>
        <fullName evidence="9">C2H2-type domain-containing protein</fullName>
    </recommendedName>
</protein>
<feature type="compositionally biased region" description="Polar residues" evidence="8">
    <location>
        <begin position="300"/>
        <end position="319"/>
    </location>
</feature>
<feature type="compositionally biased region" description="Low complexity" evidence="8">
    <location>
        <begin position="100"/>
        <end position="110"/>
    </location>
</feature>
<accession>A0ABR4CV46</accession>
<keyword evidence="2" id="KW-0479">Metal-binding</keyword>
<keyword evidence="3" id="KW-0677">Repeat</keyword>
<keyword evidence="4 7" id="KW-0863">Zinc-finger</keyword>
<dbReference type="SMART" id="SM00355">
    <property type="entry name" value="ZnF_C2H2"/>
    <property type="match status" value="2"/>
</dbReference>
<dbReference type="PANTHER" id="PTHR40626">
    <property type="entry name" value="MIP31509P"/>
    <property type="match status" value="1"/>
</dbReference>
<evidence type="ECO:0000256" key="2">
    <source>
        <dbReference type="ARBA" id="ARBA00022723"/>
    </source>
</evidence>
<gene>
    <name evidence="10" type="ORF">VTL71DRAFT_11028</name>
</gene>
<feature type="compositionally biased region" description="Basic and acidic residues" evidence="8">
    <location>
        <begin position="198"/>
        <end position="213"/>
    </location>
</feature>
<feature type="compositionally biased region" description="Basic and acidic residues" evidence="8">
    <location>
        <begin position="221"/>
        <end position="230"/>
    </location>
</feature>
<feature type="compositionally biased region" description="Polar residues" evidence="8">
    <location>
        <begin position="276"/>
        <end position="291"/>
    </location>
</feature>
<dbReference type="Proteomes" id="UP001595075">
    <property type="component" value="Unassembled WGS sequence"/>
</dbReference>
<feature type="region of interest" description="Disordered" evidence="8">
    <location>
        <begin position="19"/>
        <end position="125"/>
    </location>
</feature>
<evidence type="ECO:0000256" key="4">
    <source>
        <dbReference type="ARBA" id="ARBA00022771"/>
    </source>
</evidence>
<dbReference type="Gene3D" id="3.30.160.60">
    <property type="entry name" value="Classic Zinc Finger"/>
    <property type="match status" value="1"/>
</dbReference>
<dbReference type="InterPro" id="IPR013087">
    <property type="entry name" value="Znf_C2H2_type"/>
</dbReference>
<feature type="region of interest" description="Disordered" evidence="8">
    <location>
        <begin position="276"/>
        <end position="319"/>
    </location>
</feature>
<keyword evidence="11" id="KW-1185">Reference proteome</keyword>
<keyword evidence="5" id="KW-0862">Zinc</keyword>
<evidence type="ECO:0000313" key="11">
    <source>
        <dbReference type="Proteomes" id="UP001595075"/>
    </source>
</evidence>
<dbReference type="InterPro" id="IPR051059">
    <property type="entry name" value="VerF-like"/>
</dbReference>
<dbReference type="InterPro" id="IPR007219">
    <property type="entry name" value="XnlR_reg_dom"/>
</dbReference>
<evidence type="ECO:0000256" key="1">
    <source>
        <dbReference type="ARBA" id="ARBA00004123"/>
    </source>
</evidence>
<evidence type="ECO:0000313" key="10">
    <source>
        <dbReference type="EMBL" id="KAL2073702.1"/>
    </source>
</evidence>
<dbReference type="CDD" id="cd12148">
    <property type="entry name" value="fungal_TF_MHR"/>
    <property type="match status" value="1"/>
</dbReference>
<evidence type="ECO:0000256" key="7">
    <source>
        <dbReference type="PROSITE-ProRule" id="PRU00042"/>
    </source>
</evidence>
<keyword evidence="6" id="KW-0539">Nucleus</keyword>
<dbReference type="InterPro" id="IPR036236">
    <property type="entry name" value="Znf_C2H2_sf"/>
</dbReference>
<feature type="compositionally biased region" description="Polar residues" evidence="8">
    <location>
        <begin position="39"/>
        <end position="56"/>
    </location>
</feature>
<dbReference type="Pfam" id="PF04082">
    <property type="entry name" value="Fungal_trans"/>
    <property type="match status" value="1"/>
</dbReference>
<organism evidence="10 11">
    <name type="scientific">Oculimacula yallundae</name>
    <dbReference type="NCBI Taxonomy" id="86028"/>
    <lineage>
        <taxon>Eukaryota</taxon>
        <taxon>Fungi</taxon>
        <taxon>Dikarya</taxon>
        <taxon>Ascomycota</taxon>
        <taxon>Pezizomycotina</taxon>
        <taxon>Leotiomycetes</taxon>
        <taxon>Helotiales</taxon>
        <taxon>Ploettnerulaceae</taxon>
        <taxon>Oculimacula</taxon>
    </lineage>
</organism>
<name>A0ABR4CV46_9HELO</name>
<comment type="subcellular location">
    <subcellularLocation>
        <location evidence="1">Nucleus</location>
    </subcellularLocation>
</comment>
<feature type="compositionally biased region" description="Polar residues" evidence="8">
    <location>
        <begin position="235"/>
        <end position="261"/>
    </location>
</feature>
<evidence type="ECO:0000256" key="6">
    <source>
        <dbReference type="ARBA" id="ARBA00023242"/>
    </source>
</evidence>
<dbReference type="SUPFAM" id="SSF57667">
    <property type="entry name" value="beta-beta-alpha zinc fingers"/>
    <property type="match status" value="1"/>
</dbReference>
<evidence type="ECO:0000256" key="8">
    <source>
        <dbReference type="SAM" id="MobiDB-lite"/>
    </source>
</evidence>
<dbReference type="PROSITE" id="PS00028">
    <property type="entry name" value="ZINC_FINGER_C2H2_1"/>
    <property type="match status" value="1"/>
</dbReference>
<evidence type="ECO:0000256" key="3">
    <source>
        <dbReference type="ARBA" id="ARBA00022737"/>
    </source>
</evidence>
<sequence length="1032" mass="114179">MSSIKDIMDVDVEPFESQAYRRSKEAAQQQASRFPIALSTESPSSTVDDNNKGQSTVKRRRSDRVSRPDSQPPTAAQGKIRRRSSATGEPMDFTSGYQAGGSNQASNSGSPHQSPRGSEGAADMPVKYTPVTGRISRAKKGVPVHTCDICRPVKTFTRAEHLRRHQLSHQKPAYPCTFEDCERAFHRPDLLARHLQRHETQGEKPYKAGDPRSSRASSTDTESRTPDLKVETPATMGNTMQISPTDSLTPRTSGSGESSMTAASFNTITSSFQAVNFSPSSGHKRSASQAQLPDPEAYPGTSTGPSRQSGSFDTLSNGSNFTTNLQQAFGDPFIESGTAQFSNYTTTPQQPPLPLLRIPEENWIPGLSYNNSPWCSSASDSTYSARSELFPRDRSHSVATLADWPLSAGTHWSPHGLSTTPQEIRSPAGFDSGMERFESPFASPRMSSPSLSRGQLLDVPSTYPSFYMDTVGTPTLPTYISKPLAQHFPASPSRATNPGLDIHGGKKDLVESHNLGSFPLNATSAFQQSQLDIYISSYWQSFNSFFRILHRPTFNLKPNTLLTFAVAAIGTQYHDSPEARAKGVELNEYCKKNIELCLNWDLQTMQAILLTECFTRYRGRKTNVRLSRHFEELYSRLLDESDPNDRMISNQSPGDASSADALLGRFGPQVNFQAPKISSPNSEWYEWIEKESRQRLLSGCFIFDIHQSMYHQQPRSRATSNQSSSLFCQPCHDDLWTASNPSEWQAQRSDSDLLPTHLVEQDIASQAICSSWSFTQTLSICWFVSRLPPREDFTRPNEYLSNTMHPDIENFVDLFPATPLANSYMALYHTPLHSLLTVAGDTWVFAQKSPLGAFQASQSRLKTWSNSFAAAQATHHACKIISQALSQPITFASDGTMVPPVCCMTDYWSLYVSALICWAFGHRYQGSPANGTSGILTRSNSSTDMRALDTDDTPVSGDLRLKVLAYTNEISSLSAEELLTKKARMKGETAGIIDAVRQQLEVESVGNSCGMLLDALEVLKKLRKTASKTHWF</sequence>
<evidence type="ECO:0000259" key="9">
    <source>
        <dbReference type="PROSITE" id="PS50157"/>
    </source>
</evidence>
<dbReference type="PROSITE" id="PS50157">
    <property type="entry name" value="ZINC_FINGER_C2H2_2"/>
    <property type="match status" value="1"/>
</dbReference>
<dbReference type="EMBL" id="JAZHXI010000003">
    <property type="protein sequence ID" value="KAL2073702.1"/>
    <property type="molecule type" value="Genomic_DNA"/>
</dbReference>
<evidence type="ECO:0000256" key="5">
    <source>
        <dbReference type="ARBA" id="ARBA00022833"/>
    </source>
</evidence>
<dbReference type="PANTHER" id="PTHR40626:SF30">
    <property type="entry name" value="FINGER DOMAIN PROTEIN, PUTATIVE (AFU_ORTHOLOGUE AFUA_4G13600)-RELATED"/>
    <property type="match status" value="1"/>
</dbReference>
<feature type="region of interest" description="Disordered" evidence="8">
    <location>
        <begin position="198"/>
        <end position="261"/>
    </location>
</feature>
<reference evidence="10 11" key="1">
    <citation type="journal article" date="2024" name="Commun. Biol.">
        <title>Comparative genomic analysis of thermophilic fungi reveals convergent evolutionary adaptations and gene losses.</title>
        <authorList>
            <person name="Steindorff A.S."/>
            <person name="Aguilar-Pontes M.V."/>
            <person name="Robinson A.J."/>
            <person name="Andreopoulos B."/>
            <person name="LaButti K."/>
            <person name="Kuo A."/>
            <person name="Mondo S."/>
            <person name="Riley R."/>
            <person name="Otillar R."/>
            <person name="Haridas S."/>
            <person name="Lipzen A."/>
            <person name="Grimwood J."/>
            <person name="Schmutz J."/>
            <person name="Clum A."/>
            <person name="Reid I.D."/>
            <person name="Moisan M.C."/>
            <person name="Butler G."/>
            <person name="Nguyen T.T.M."/>
            <person name="Dewar K."/>
            <person name="Conant G."/>
            <person name="Drula E."/>
            <person name="Henrissat B."/>
            <person name="Hansel C."/>
            <person name="Singer S."/>
            <person name="Hutchinson M.I."/>
            <person name="de Vries R.P."/>
            <person name="Natvig D.O."/>
            <person name="Powell A.J."/>
            <person name="Tsang A."/>
            <person name="Grigoriev I.V."/>
        </authorList>
    </citation>
    <scope>NUCLEOTIDE SEQUENCE [LARGE SCALE GENOMIC DNA]</scope>
    <source>
        <strain evidence="10 11">CBS 494.80</strain>
    </source>
</reference>
<proteinExistence type="predicted"/>